<keyword evidence="4" id="KW-1185">Reference proteome</keyword>
<feature type="signal peptide" evidence="2">
    <location>
        <begin position="1"/>
        <end position="19"/>
    </location>
</feature>
<reference evidence="3 4" key="1">
    <citation type="journal article" date="2017" name="Mol. Biol. Evol.">
        <title>The 4-celled Tetrabaena socialis nuclear genome reveals the essential components for genetic control of cell number at the origin of multicellularity in the volvocine lineage.</title>
        <authorList>
            <person name="Featherston J."/>
            <person name="Arakaki Y."/>
            <person name="Hanschen E.R."/>
            <person name="Ferris P.J."/>
            <person name="Michod R.E."/>
            <person name="Olson B.J.S.C."/>
            <person name="Nozaki H."/>
            <person name="Durand P.M."/>
        </authorList>
    </citation>
    <scope>NUCLEOTIDE SEQUENCE [LARGE SCALE GENOMIC DNA]</scope>
    <source>
        <strain evidence="3 4">NIES-571</strain>
    </source>
</reference>
<keyword evidence="1" id="KW-0472">Membrane</keyword>
<keyword evidence="1" id="KW-1133">Transmembrane helix</keyword>
<keyword evidence="2" id="KW-0732">Signal</keyword>
<feature type="transmembrane region" description="Helical" evidence="1">
    <location>
        <begin position="128"/>
        <end position="146"/>
    </location>
</feature>
<protein>
    <submittedName>
        <fullName evidence="3">Uncharacterized protein</fullName>
    </submittedName>
</protein>
<comment type="caution">
    <text evidence="3">The sequence shown here is derived from an EMBL/GenBank/DDBJ whole genome shotgun (WGS) entry which is preliminary data.</text>
</comment>
<evidence type="ECO:0000256" key="2">
    <source>
        <dbReference type="SAM" id="SignalP"/>
    </source>
</evidence>
<dbReference type="OrthoDB" id="536615at2759"/>
<proteinExistence type="predicted"/>
<evidence type="ECO:0000313" key="4">
    <source>
        <dbReference type="Proteomes" id="UP000236333"/>
    </source>
</evidence>
<name>A0A2J8A1G6_9CHLO</name>
<dbReference type="EMBL" id="PGGS01000241">
    <property type="protein sequence ID" value="PNH06367.1"/>
    <property type="molecule type" value="Genomic_DNA"/>
</dbReference>
<keyword evidence="1" id="KW-0812">Transmembrane</keyword>
<feature type="transmembrane region" description="Helical" evidence="1">
    <location>
        <begin position="89"/>
        <end position="108"/>
    </location>
</feature>
<organism evidence="3 4">
    <name type="scientific">Tetrabaena socialis</name>
    <dbReference type="NCBI Taxonomy" id="47790"/>
    <lineage>
        <taxon>Eukaryota</taxon>
        <taxon>Viridiplantae</taxon>
        <taxon>Chlorophyta</taxon>
        <taxon>core chlorophytes</taxon>
        <taxon>Chlorophyceae</taxon>
        <taxon>CS clade</taxon>
        <taxon>Chlamydomonadales</taxon>
        <taxon>Tetrabaenaceae</taxon>
        <taxon>Tetrabaena</taxon>
    </lineage>
</organism>
<evidence type="ECO:0000256" key="1">
    <source>
        <dbReference type="SAM" id="Phobius"/>
    </source>
</evidence>
<dbReference type="AlphaFoldDB" id="A0A2J8A1G6"/>
<sequence>MATNSIVMGLAALVFCTWAVSLAGIAALQDECEPGWSTGLSGINGLSSGLPCMKLFRYYWFIVSLEAALIFGLAIAMAAGALTKTRLGWMALFGVATLLYIQMTDTFLTMWSLTESAEGALKHRTRTMVAGALMTSAVNCMLLFALGMSPEEGKATVQLQQAPAPVEEVTQKANAV</sequence>
<feature type="chain" id="PRO_5014435880" evidence="2">
    <location>
        <begin position="20"/>
        <end position="176"/>
    </location>
</feature>
<gene>
    <name evidence="3" type="ORF">TSOC_007280</name>
</gene>
<feature type="transmembrane region" description="Helical" evidence="1">
    <location>
        <begin position="58"/>
        <end position="82"/>
    </location>
</feature>
<dbReference type="Proteomes" id="UP000236333">
    <property type="component" value="Unassembled WGS sequence"/>
</dbReference>
<evidence type="ECO:0000313" key="3">
    <source>
        <dbReference type="EMBL" id="PNH06367.1"/>
    </source>
</evidence>
<accession>A0A2J8A1G6</accession>